<feature type="transmembrane region" description="Helical" evidence="8">
    <location>
        <begin position="330"/>
        <end position="353"/>
    </location>
</feature>
<evidence type="ECO:0000256" key="3">
    <source>
        <dbReference type="ARBA" id="ARBA00022989"/>
    </source>
</evidence>
<evidence type="ECO:0000256" key="1">
    <source>
        <dbReference type="ARBA" id="ARBA00004141"/>
    </source>
</evidence>
<evidence type="ECO:0000313" key="10">
    <source>
        <dbReference type="Proteomes" id="UP001652622"/>
    </source>
</evidence>
<dbReference type="PANTHER" id="PTHR45695:SF37">
    <property type="entry name" value="FREE FATTY ACID RECEPTOR 4-LIKE"/>
    <property type="match status" value="1"/>
</dbReference>
<feature type="transmembrane region" description="Helical" evidence="8">
    <location>
        <begin position="143"/>
        <end position="166"/>
    </location>
</feature>
<dbReference type="CDD" id="cd00637">
    <property type="entry name" value="7tm_classA_rhodopsin-like"/>
    <property type="match status" value="1"/>
</dbReference>
<evidence type="ECO:0000256" key="8">
    <source>
        <dbReference type="SAM" id="Phobius"/>
    </source>
</evidence>
<feature type="transmembrane region" description="Helical" evidence="8">
    <location>
        <begin position="295"/>
        <end position="318"/>
    </location>
</feature>
<feature type="transmembrane region" description="Helical" evidence="8">
    <location>
        <begin position="67"/>
        <end position="91"/>
    </location>
</feature>
<feature type="transmembrane region" description="Helical" evidence="8">
    <location>
        <begin position="103"/>
        <end position="122"/>
    </location>
</feature>
<feature type="transmembrane region" description="Helical" evidence="8">
    <location>
        <begin position="192"/>
        <end position="214"/>
    </location>
</feature>
<keyword evidence="5 8" id="KW-0472">Membrane</keyword>
<dbReference type="PANTHER" id="PTHR45695">
    <property type="entry name" value="LEUCOKININ RECEPTOR-RELATED"/>
    <property type="match status" value="1"/>
</dbReference>
<dbReference type="InterPro" id="IPR017452">
    <property type="entry name" value="GPCR_Rhodpsn_7TM"/>
</dbReference>
<evidence type="ECO:0000256" key="6">
    <source>
        <dbReference type="ARBA" id="ARBA00023170"/>
    </source>
</evidence>
<evidence type="ECO:0000259" key="9">
    <source>
        <dbReference type="PROSITE" id="PS50262"/>
    </source>
</evidence>
<reference evidence="11" key="1">
    <citation type="submission" date="2025-08" db="UniProtKB">
        <authorList>
            <consortium name="RefSeq"/>
        </authorList>
    </citation>
    <scope>IDENTIFICATION</scope>
    <source>
        <tissue evidence="11">Blood</tissue>
    </source>
</reference>
<keyword evidence="7" id="KW-0807">Transducer</keyword>
<keyword evidence="4" id="KW-0297">G-protein coupled receptor</keyword>
<protein>
    <submittedName>
        <fullName evidence="11">Free fatty acid receptor 4 isoform X1</fullName>
    </submittedName>
</protein>
<gene>
    <name evidence="11" type="primary">FFAR4</name>
</gene>
<keyword evidence="10" id="KW-1185">Reference proteome</keyword>
<evidence type="ECO:0000313" key="11">
    <source>
        <dbReference type="RefSeq" id="XP_060538875.1"/>
    </source>
</evidence>
<evidence type="ECO:0000256" key="7">
    <source>
        <dbReference type="ARBA" id="ARBA00023224"/>
    </source>
</evidence>
<dbReference type="Pfam" id="PF00001">
    <property type="entry name" value="7tm_1"/>
    <property type="match status" value="1"/>
</dbReference>
<evidence type="ECO:0000256" key="4">
    <source>
        <dbReference type="ARBA" id="ARBA00023040"/>
    </source>
</evidence>
<dbReference type="RefSeq" id="XP_060538875.1">
    <property type="nucleotide sequence ID" value="XM_060682892.1"/>
</dbReference>
<dbReference type="InterPro" id="IPR000276">
    <property type="entry name" value="GPCR_Rhodpsn"/>
</dbReference>
<dbReference type="PRINTS" id="PR00237">
    <property type="entry name" value="GPCRRHODOPSN"/>
</dbReference>
<dbReference type="GeneID" id="117673189"/>
<sequence>MPGAGAGGNDTLFPFFSDFKEAAVRLGLSIVETVVLASIFALALAANAGAIRLVLRRKGRPGAASCLVLNLFCADLLFISAIPVIAVVRWTESWTLGEAVCHLLFYLMSLSGSVTILSLAAVSLERVVSIVRLKPAKPWKGRLVAACLLSVWALAALATLPLSLFFSVQPLPTRGPEVYICTLVWPSIAGEIAWDVSFATVIFLIPGLVIVISYSKILQGFKSRGGAVIRMQYCRLLLLTAGCQQFDSDRLKFDSAFHPSEIAKASRRRLQVGMAYSERHHIRISQQDFKLFRTLFLLMISFFVMWSPIIITILLILVQKFQPDVNIASFVFFWIMAFTFSNSIVNPVLYNIVQFKHGWRQIFFCCQNPLGKKETTTDTSMKQQNGRHFTVSVITR</sequence>
<dbReference type="Gene3D" id="1.20.1070.10">
    <property type="entry name" value="Rhodopsin 7-helix transmembrane proteins"/>
    <property type="match status" value="1"/>
</dbReference>
<comment type="subcellular location">
    <subcellularLocation>
        <location evidence="1">Membrane</location>
        <topology evidence="1">Multi-pass membrane protein</topology>
    </subcellularLocation>
</comment>
<dbReference type="PROSITE" id="PS50262">
    <property type="entry name" value="G_PROTEIN_RECEP_F1_2"/>
    <property type="match status" value="1"/>
</dbReference>
<evidence type="ECO:0000256" key="2">
    <source>
        <dbReference type="ARBA" id="ARBA00022692"/>
    </source>
</evidence>
<proteinExistence type="predicted"/>
<organism evidence="10 11">
    <name type="scientific">Pantherophis guttatus</name>
    <name type="common">Corn snake</name>
    <name type="synonym">Elaphe guttata</name>
    <dbReference type="NCBI Taxonomy" id="94885"/>
    <lineage>
        <taxon>Eukaryota</taxon>
        <taxon>Metazoa</taxon>
        <taxon>Chordata</taxon>
        <taxon>Craniata</taxon>
        <taxon>Vertebrata</taxon>
        <taxon>Euteleostomi</taxon>
        <taxon>Lepidosauria</taxon>
        <taxon>Squamata</taxon>
        <taxon>Bifurcata</taxon>
        <taxon>Unidentata</taxon>
        <taxon>Episquamata</taxon>
        <taxon>Toxicofera</taxon>
        <taxon>Serpentes</taxon>
        <taxon>Colubroidea</taxon>
        <taxon>Colubridae</taxon>
        <taxon>Colubrinae</taxon>
        <taxon>Pantherophis</taxon>
    </lineage>
</organism>
<feature type="domain" description="G-protein coupled receptors family 1 profile" evidence="9">
    <location>
        <begin position="46"/>
        <end position="350"/>
    </location>
</feature>
<keyword evidence="6 11" id="KW-0675">Receptor</keyword>
<name>A0ABM3YRX3_PANGU</name>
<dbReference type="SUPFAM" id="SSF81321">
    <property type="entry name" value="Family A G protein-coupled receptor-like"/>
    <property type="match status" value="1"/>
</dbReference>
<accession>A0ABM3YRX3</accession>
<keyword evidence="2 8" id="KW-0812">Transmembrane</keyword>
<dbReference type="Proteomes" id="UP001652622">
    <property type="component" value="Unplaced"/>
</dbReference>
<feature type="transmembrane region" description="Helical" evidence="8">
    <location>
        <begin position="34"/>
        <end position="55"/>
    </location>
</feature>
<keyword evidence="3 8" id="KW-1133">Transmembrane helix</keyword>
<evidence type="ECO:0000256" key="5">
    <source>
        <dbReference type="ARBA" id="ARBA00023136"/>
    </source>
</evidence>